<dbReference type="Gene3D" id="1.10.260.40">
    <property type="entry name" value="lambda repressor-like DNA-binding domains"/>
    <property type="match status" value="1"/>
</dbReference>
<evidence type="ECO:0000256" key="1">
    <source>
        <dbReference type="ARBA" id="ARBA00023125"/>
    </source>
</evidence>
<gene>
    <name evidence="3" type="ordered locus">MYSTI_04282</name>
</gene>
<dbReference type="EMBL" id="CP004025">
    <property type="protein sequence ID" value="AGC45580.1"/>
    <property type="molecule type" value="Genomic_DNA"/>
</dbReference>
<dbReference type="Proteomes" id="UP000011131">
    <property type="component" value="Chromosome"/>
</dbReference>
<dbReference type="AlphaFoldDB" id="L7UCI8"/>
<protein>
    <submittedName>
        <fullName evidence="3">DNA-binding protein</fullName>
    </submittedName>
</protein>
<dbReference type="RefSeq" id="WP_015349840.1">
    <property type="nucleotide sequence ID" value="NC_020126.1"/>
</dbReference>
<reference evidence="3 4" key="1">
    <citation type="journal article" date="2013" name="Genome Announc.">
        <title>Complete genome sequence of Myxococcus stipitatus strain DSM 14675, a fruiting myxobacterium.</title>
        <authorList>
            <person name="Huntley S."/>
            <person name="Kneip S."/>
            <person name="Treuner-Lange A."/>
            <person name="Sogaard-Andersen L."/>
        </authorList>
    </citation>
    <scope>NUCLEOTIDE SEQUENCE [LARGE SCALE GENOMIC DNA]</scope>
    <source>
        <strain evidence="4">DSM 14675 / JCM 12634 / Mx s8</strain>
    </source>
</reference>
<dbReference type="GO" id="GO:0003677">
    <property type="term" value="F:DNA binding"/>
    <property type="evidence" value="ECO:0007669"/>
    <property type="project" value="UniProtKB-KW"/>
</dbReference>
<keyword evidence="4" id="KW-1185">Reference proteome</keyword>
<evidence type="ECO:0000313" key="4">
    <source>
        <dbReference type="Proteomes" id="UP000011131"/>
    </source>
</evidence>
<dbReference type="PANTHER" id="PTHR46797:SF1">
    <property type="entry name" value="METHYLPHOSPHONATE SYNTHASE"/>
    <property type="match status" value="1"/>
</dbReference>
<dbReference type="Pfam" id="PF01381">
    <property type="entry name" value="HTH_3"/>
    <property type="match status" value="1"/>
</dbReference>
<name>L7UCI8_MYXSD</name>
<dbReference type="PANTHER" id="PTHR46797">
    <property type="entry name" value="HTH-TYPE TRANSCRIPTIONAL REGULATOR"/>
    <property type="match status" value="1"/>
</dbReference>
<feature type="domain" description="HTH cro/C1-type" evidence="2">
    <location>
        <begin position="14"/>
        <end position="67"/>
    </location>
</feature>
<sequence length="81" mass="8822">MNEELAITIGSRARAAREKLGLTRAEVAERVGLDEPVYGRLERGKMLPKAVILHRLSEALGLSPQDLMGLAPGESVDTFLH</sequence>
<dbReference type="KEGG" id="msd:MYSTI_04282"/>
<dbReference type="HOGENOM" id="CLU_066192_29_4_7"/>
<evidence type="ECO:0000259" key="2">
    <source>
        <dbReference type="PROSITE" id="PS50943"/>
    </source>
</evidence>
<evidence type="ECO:0000313" key="3">
    <source>
        <dbReference type="EMBL" id="AGC45580.1"/>
    </source>
</evidence>
<accession>L7UCI8</accession>
<dbReference type="InterPro" id="IPR001387">
    <property type="entry name" value="Cro/C1-type_HTH"/>
</dbReference>
<organism evidence="3 4">
    <name type="scientific">Myxococcus stipitatus (strain DSM 14675 / JCM 12634 / Mx s8)</name>
    <dbReference type="NCBI Taxonomy" id="1278073"/>
    <lineage>
        <taxon>Bacteria</taxon>
        <taxon>Pseudomonadati</taxon>
        <taxon>Myxococcota</taxon>
        <taxon>Myxococcia</taxon>
        <taxon>Myxococcales</taxon>
        <taxon>Cystobacterineae</taxon>
        <taxon>Myxococcaceae</taxon>
        <taxon>Myxococcus</taxon>
    </lineage>
</organism>
<dbReference type="GO" id="GO:0005829">
    <property type="term" value="C:cytosol"/>
    <property type="evidence" value="ECO:0007669"/>
    <property type="project" value="TreeGrafter"/>
</dbReference>
<dbReference type="SUPFAM" id="SSF47413">
    <property type="entry name" value="lambda repressor-like DNA-binding domains"/>
    <property type="match status" value="1"/>
</dbReference>
<dbReference type="GO" id="GO:0003700">
    <property type="term" value="F:DNA-binding transcription factor activity"/>
    <property type="evidence" value="ECO:0007669"/>
    <property type="project" value="TreeGrafter"/>
</dbReference>
<dbReference type="InterPro" id="IPR050807">
    <property type="entry name" value="TransReg_Diox_bact_type"/>
</dbReference>
<dbReference type="CDD" id="cd00093">
    <property type="entry name" value="HTH_XRE"/>
    <property type="match status" value="1"/>
</dbReference>
<dbReference type="eggNOG" id="COG1396">
    <property type="taxonomic scope" value="Bacteria"/>
</dbReference>
<proteinExistence type="predicted"/>
<dbReference type="InterPro" id="IPR010982">
    <property type="entry name" value="Lambda_DNA-bd_dom_sf"/>
</dbReference>
<dbReference type="SMART" id="SM00530">
    <property type="entry name" value="HTH_XRE"/>
    <property type="match status" value="1"/>
</dbReference>
<dbReference type="OrthoDB" id="9805356at2"/>
<dbReference type="PROSITE" id="PS50943">
    <property type="entry name" value="HTH_CROC1"/>
    <property type="match status" value="1"/>
</dbReference>
<dbReference type="PATRIC" id="fig|1278073.3.peg.4353"/>
<keyword evidence="1 3" id="KW-0238">DNA-binding</keyword>